<evidence type="ECO:0000313" key="2">
    <source>
        <dbReference type="RefSeq" id="XP_030755826.1"/>
    </source>
</evidence>
<dbReference type="Proteomes" id="UP000504635">
    <property type="component" value="Unplaced"/>
</dbReference>
<protein>
    <submittedName>
        <fullName evidence="2">Uncharacterized protein LOC115882120 isoform X2</fullName>
    </submittedName>
</protein>
<reference evidence="2" key="1">
    <citation type="submission" date="2025-08" db="UniProtKB">
        <authorList>
            <consortium name="RefSeq"/>
        </authorList>
    </citation>
    <scope>IDENTIFICATION</scope>
    <source>
        <tissue evidence="2">Gonads</tissue>
    </source>
</reference>
<dbReference type="RefSeq" id="XP_030755826.1">
    <property type="nucleotide sequence ID" value="XM_030899966.1"/>
</dbReference>
<name>A0A6J2XXM6_SITOR</name>
<sequence>MDIDAATDEDTTFTDRDISAFSPEAFTDIAGPSSAPDNIGVQSPSSTVSVVSSISEPILLEIKDDIPKGLHPDSFSLKATVGLPYIPNPGMLSLSTATVKRLIDDTEEGRLIVASYKSGGVFLRQKLVSLIISNELSNNPRKRISSERFKTLAQEIYDLFPHEGPGVYYLPYVTENGDTRAASGK</sequence>
<organism evidence="1 2">
    <name type="scientific">Sitophilus oryzae</name>
    <name type="common">Rice weevil</name>
    <name type="synonym">Curculio oryzae</name>
    <dbReference type="NCBI Taxonomy" id="7048"/>
    <lineage>
        <taxon>Eukaryota</taxon>
        <taxon>Metazoa</taxon>
        <taxon>Ecdysozoa</taxon>
        <taxon>Arthropoda</taxon>
        <taxon>Hexapoda</taxon>
        <taxon>Insecta</taxon>
        <taxon>Pterygota</taxon>
        <taxon>Neoptera</taxon>
        <taxon>Endopterygota</taxon>
        <taxon>Coleoptera</taxon>
        <taxon>Polyphaga</taxon>
        <taxon>Cucujiformia</taxon>
        <taxon>Curculionidae</taxon>
        <taxon>Dryophthorinae</taxon>
        <taxon>Sitophilus</taxon>
    </lineage>
</organism>
<gene>
    <name evidence="2" type="primary">LOC115882120</name>
</gene>
<keyword evidence="1" id="KW-1185">Reference proteome</keyword>
<dbReference type="AlphaFoldDB" id="A0A6J2XXM6"/>
<proteinExistence type="predicted"/>
<dbReference type="OrthoDB" id="6780164at2759"/>
<accession>A0A6J2XXM6</accession>
<evidence type="ECO:0000313" key="1">
    <source>
        <dbReference type="Proteomes" id="UP000504635"/>
    </source>
</evidence>
<dbReference type="GeneID" id="115882120"/>